<gene>
    <name evidence="1" type="ORF">BHE90_012491</name>
</gene>
<comment type="caution">
    <text evidence="1">The sequence shown here is derived from an EMBL/GenBank/DDBJ whole genome shotgun (WGS) entry which is preliminary data.</text>
</comment>
<name>A0A430LBI5_9HYPO</name>
<dbReference type="Proteomes" id="UP000287124">
    <property type="component" value="Unassembled WGS sequence"/>
</dbReference>
<proteinExistence type="predicted"/>
<reference evidence="1 2" key="1">
    <citation type="submission" date="2017-06" db="EMBL/GenBank/DDBJ databases">
        <title>Comparative genomic analysis of Ambrosia Fusariam Clade fungi.</title>
        <authorList>
            <person name="Stajich J.E."/>
            <person name="Carrillo J."/>
            <person name="Kijimoto T."/>
            <person name="Eskalen A."/>
            <person name="O'Donnell K."/>
            <person name="Kasson M."/>
        </authorList>
    </citation>
    <scope>NUCLEOTIDE SEQUENCE [LARGE SCALE GENOMIC DNA]</scope>
    <source>
        <strain evidence="1 2">UCR1854</strain>
    </source>
</reference>
<dbReference type="AlphaFoldDB" id="A0A430LBI5"/>
<dbReference type="EMBL" id="MIKF01000279">
    <property type="protein sequence ID" value="RTE73101.1"/>
    <property type="molecule type" value="Genomic_DNA"/>
</dbReference>
<accession>A0A430LBI5</accession>
<evidence type="ECO:0000313" key="2">
    <source>
        <dbReference type="Proteomes" id="UP000287124"/>
    </source>
</evidence>
<organism evidence="1 2">
    <name type="scientific">Fusarium euwallaceae</name>
    <dbReference type="NCBI Taxonomy" id="1147111"/>
    <lineage>
        <taxon>Eukaryota</taxon>
        <taxon>Fungi</taxon>
        <taxon>Dikarya</taxon>
        <taxon>Ascomycota</taxon>
        <taxon>Pezizomycotina</taxon>
        <taxon>Sordariomycetes</taxon>
        <taxon>Hypocreomycetidae</taxon>
        <taxon>Hypocreales</taxon>
        <taxon>Nectriaceae</taxon>
        <taxon>Fusarium</taxon>
        <taxon>Fusarium solani species complex</taxon>
    </lineage>
</organism>
<keyword evidence="2" id="KW-1185">Reference proteome</keyword>
<sequence>MALDTLQNQLQNLNLVDPEFLPFGPTEAAKRQHGTFDDVPRYLFRVFTPKSQAASLVALGPARTNDEEVLLAFRNLIFTDHDRENCSPWRTKMIAYDTLPEVQEYSVIMQSIYRDYCLRKLKEFLGKAESSLRQAIVFKLNENLDKEYPQSAEQGFTLIDVSYEGILRKLRTINFLSDSLHQALEHRIEK</sequence>
<evidence type="ECO:0000313" key="1">
    <source>
        <dbReference type="EMBL" id="RTE73101.1"/>
    </source>
</evidence>
<protein>
    <submittedName>
        <fullName evidence="1">Uncharacterized protein</fullName>
    </submittedName>
</protein>